<feature type="region of interest" description="Disordered" evidence="3">
    <location>
        <begin position="684"/>
        <end position="714"/>
    </location>
</feature>
<dbReference type="InterPro" id="IPR050936">
    <property type="entry name" value="AP-1-like"/>
</dbReference>
<organism evidence="5 6">
    <name type="scientific">Crucibulum laeve</name>
    <dbReference type="NCBI Taxonomy" id="68775"/>
    <lineage>
        <taxon>Eukaryota</taxon>
        <taxon>Fungi</taxon>
        <taxon>Dikarya</taxon>
        <taxon>Basidiomycota</taxon>
        <taxon>Agaricomycotina</taxon>
        <taxon>Agaricomycetes</taxon>
        <taxon>Agaricomycetidae</taxon>
        <taxon>Agaricales</taxon>
        <taxon>Agaricineae</taxon>
        <taxon>Nidulariaceae</taxon>
        <taxon>Crucibulum</taxon>
    </lineage>
</organism>
<feature type="region of interest" description="Disordered" evidence="3">
    <location>
        <begin position="583"/>
        <end position="625"/>
    </location>
</feature>
<protein>
    <recommendedName>
        <fullName evidence="4">BZIP domain-containing protein</fullName>
    </recommendedName>
</protein>
<dbReference type="InterPro" id="IPR046347">
    <property type="entry name" value="bZIP_sf"/>
</dbReference>
<dbReference type="PROSITE" id="PS00036">
    <property type="entry name" value="BZIP_BASIC"/>
    <property type="match status" value="1"/>
</dbReference>
<feature type="region of interest" description="Disordered" evidence="3">
    <location>
        <begin position="1"/>
        <end position="23"/>
    </location>
</feature>
<feature type="domain" description="BZIP" evidence="4">
    <location>
        <begin position="304"/>
        <end position="367"/>
    </location>
</feature>
<evidence type="ECO:0000256" key="3">
    <source>
        <dbReference type="SAM" id="MobiDB-lite"/>
    </source>
</evidence>
<name>A0A5C3LUR9_9AGAR</name>
<feature type="compositionally biased region" description="Polar residues" evidence="3">
    <location>
        <begin position="1"/>
        <end position="17"/>
    </location>
</feature>
<evidence type="ECO:0000256" key="1">
    <source>
        <dbReference type="ARBA" id="ARBA00004123"/>
    </source>
</evidence>
<dbReference type="PANTHER" id="PTHR40621:SF10">
    <property type="entry name" value="BZIP DOMAIN-CONTAINING PROTEIN"/>
    <property type="match status" value="1"/>
</dbReference>
<evidence type="ECO:0000313" key="6">
    <source>
        <dbReference type="Proteomes" id="UP000308652"/>
    </source>
</evidence>
<feature type="compositionally biased region" description="Low complexity" evidence="3">
    <location>
        <begin position="43"/>
        <end position="63"/>
    </location>
</feature>
<dbReference type="SMART" id="SM00338">
    <property type="entry name" value="BRLZ"/>
    <property type="match status" value="1"/>
</dbReference>
<dbReference type="GO" id="GO:0090575">
    <property type="term" value="C:RNA polymerase II transcription regulator complex"/>
    <property type="evidence" value="ECO:0007669"/>
    <property type="project" value="TreeGrafter"/>
</dbReference>
<dbReference type="EMBL" id="ML213618">
    <property type="protein sequence ID" value="TFK35856.1"/>
    <property type="molecule type" value="Genomic_DNA"/>
</dbReference>
<keyword evidence="2" id="KW-0539">Nucleus</keyword>
<dbReference type="CDD" id="cd14810">
    <property type="entry name" value="bZIP_u1"/>
    <property type="match status" value="1"/>
</dbReference>
<proteinExistence type="predicted"/>
<evidence type="ECO:0000256" key="2">
    <source>
        <dbReference type="ARBA" id="ARBA00023242"/>
    </source>
</evidence>
<feature type="compositionally biased region" description="Acidic residues" evidence="3">
    <location>
        <begin position="181"/>
        <end position="190"/>
    </location>
</feature>
<gene>
    <name evidence="5" type="ORF">BDQ12DRAFT_699877</name>
</gene>
<feature type="compositionally biased region" description="Low complexity" evidence="3">
    <location>
        <begin position="522"/>
        <end position="544"/>
    </location>
</feature>
<dbReference type="SUPFAM" id="SSF57959">
    <property type="entry name" value="Leucine zipper domain"/>
    <property type="match status" value="1"/>
</dbReference>
<dbReference type="InterPro" id="IPR004827">
    <property type="entry name" value="bZIP"/>
</dbReference>
<feature type="region of interest" description="Disordered" evidence="3">
    <location>
        <begin position="43"/>
        <end position="85"/>
    </location>
</feature>
<comment type="subcellular location">
    <subcellularLocation>
        <location evidence="1">Nucleus</location>
    </subcellularLocation>
</comment>
<dbReference type="Proteomes" id="UP000308652">
    <property type="component" value="Unassembled WGS sequence"/>
</dbReference>
<reference evidence="5 6" key="1">
    <citation type="journal article" date="2019" name="Nat. Ecol. Evol.">
        <title>Megaphylogeny resolves global patterns of mushroom evolution.</title>
        <authorList>
            <person name="Varga T."/>
            <person name="Krizsan K."/>
            <person name="Foldi C."/>
            <person name="Dima B."/>
            <person name="Sanchez-Garcia M."/>
            <person name="Sanchez-Ramirez S."/>
            <person name="Szollosi G.J."/>
            <person name="Szarkandi J.G."/>
            <person name="Papp V."/>
            <person name="Albert L."/>
            <person name="Andreopoulos W."/>
            <person name="Angelini C."/>
            <person name="Antonin V."/>
            <person name="Barry K.W."/>
            <person name="Bougher N.L."/>
            <person name="Buchanan P."/>
            <person name="Buyck B."/>
            <person name="Bense V."/>
            <person name="Catcheside P."/>
            <person name="Chovatia M."/>
            <person name="Cooper J."/>
            <person name="Damon W."/>
            <person name="Desjardin D."/>
            <person name="Finy P."/>
            <person name="Geml J."/>
            <person name="Haridas S."/>
            <person name="Hughes K."/>
            <person name="Justo A."/>
            <person name="Karasinski D."/>
            <person name="Kautmanova I."/>
            <person name="Kiss B."/>
            <person name="Kocsube S."/>
            <person name="Kotiranta H."/>
            <person name="LaButti K.M."/>
            <person name="Lechner B.E."/>
            <person name="Liimatainen K."/>
            <person name="Lipzen A."/>
            <person name="Lukacs Z."/>
            <person name="Mihaltcheva S."/>
            <person name="Morgado L.N."/>
            <person name="Niskanen T."/>
            <person name="Noordeloos M.E."/>
            <person name="Ohm R.A."/>
            <person name="Ortiz-Santana B."/>
            <person name="Ovrebo C."/>
            <person name="Racz N."/>
            <person name="Riley R."/>
            <person name="Savchenko A."/>
            <person name="Shiryaev A."/>
            <person name="Soop K."/>
            <person name="Spirin V."/>
            <person name="Szebenyi C."/>
            <person name="Tomsovsky M."/>
            <person name="Tulloss R.E."/>
            <person name="Uehling J."/>
            <person name="Grigoriev I.V."/>
            <person name="Vagvolgyi C."/>
            <person name="Papp T."/>
            <person name="Martin F.M."/>
            <person name="Miettinen O."/>
            <person name="Hibbett D.S."/>
            <person name="Nagy L.G."/>
        </authorList>
    </citation>
    <scope>NUCLEOTIDE SEQUENCE [LARGE SCALE GENOMIC DNA]</scope>
    <source>
        <strain evidence="5 6">CBS 166.37</strain>
    </source>
</reference>
<dbReference type="GO" id="GO:0000976">
    <property type="term" value="F:transcription cis-regulatory region binding"/>
    <property type="evidence" value="ECO:0007669"/>
    <property type="project" value="InterPro"/>
</dbReference>
<evidence type="ECO:0000259" key="4">
    <source>
        <dbReference type="PROSITE" id="PS50217"/>
    </source>
</evidence>
<feature type="compositionally biased region" description="Low complexity" evidence="3">
    <location>
        <begin position="611"/>
        <end position="622"/>
    </location>
</feature>
<accession>A0A5C3LUR9</accession>
<keyword evidence="6" id="KW-1185">Reference proteome</keyword>
<dbReference type="STRING" id="68775.A0A5C3LUR9"/>
<feature type="compositionally biased region" description="Acidic residues" evidence="3">
    <location>
        <begin position="281"/>
        <end position="290"/>
    </location>
</feature>
<feature type="region of interest" description="Disordered" evidence="3">
    <location>
        <begin position="373"/>
        <end position="394"/>
    </location>
</feature>
<sequence>MLVDNPLSQSYFQSTGASSSSSYPDFSDFGDFFNTDMFASNPLAGSSNNSNSPSSRESSPSSPFQALLTPPQSELPTSFPDIQDSNASNSGIFSIYDNDDLKMVDSMAPYDFMGVGPFSTSIDSSMPDLTMGMDMGLGYAGLNMMGMGMEDAMRVVNDSNQAVMGIDPQLVDTPSAAPLSEFEEEADDEASQSASSPAQEKEAEKEKLTLTIAPVKVGGHGKARKGTVQSGGVVKKTGSSSASTAASQASNITAVPLATSANVPAPASTKKAAPKAKSSEGDDDDDDDDLPHDWRPSPEVFAKMTSKEKRQLRNKISARNFRVRRKEYISTLEGDIAERDRLLDAIRSELGSTQSENLALRQEIATLKKTLLDGRGTGEPPVLNLPPPAPLPAQSAAASLAAAASQSASSTANLLAPNTNKDLPISPRLNQARAGFWGGMSGGLGMGGITPVHTTLVPEVPLVGKRGLQENINPALNGTGTGFGLGGPGKGVNGFDGFADLNPFTMKTLDAYRMHLWGKMAAQQHAHQQQQTANNHHSNNNNNHLPTGLASGLRPHFFTSATKHTLPSSTYGNTLSALLSGKSNSGASAYPSPPSSPQLGGKPSASERAYQQQREQQQKEQQTAMLAAMASQTIFKKLGSAFWDAFSGSSSSPATSAQAKNWDADKVRRVLEGKAVVRVVDLEPVTPPQSPRPAQATMRPTVPTRSQTLPSGAQEEKKCQVVMCGLLEESMRSLTLGKKA</sequence>
<feature type="compositionally biased region" description="Basic and acidic residues" evidence="3">
    <location>
        <begin position="199"/>
        <end position="208"/>
    </location>
</feature>
<dbReference type="AlphaFoldDB" id="A0A5C3LUR9"/>
<feature type="region of interest" description="Disordered" evidence="3">
    <location>
        <begin position="522"/>
        <end position="553"/>
    </location>
</feature>
<dbReference type="OrthoDB" id="5571888at2759"/>
<feature type="region of interest" description="Disordered" evidence="3">
    <location>
        <begin position="181"/>
        <end position="249"/>
    </location>
</feature>
<evidence type="ECO:0000313" key="5">
    <source>
        <dbReference type="EMBL" id="TFK35856.1"/>
    </source>
</evidence>
<feature type="region of interest" description="Disordered" evidence="3">
    <location>
        <begin position="263"/>
        <end position="301"/>
    </location>
</feature>
<dbReference type="GO" id="GO:0001228">
    <property type="term" value="F:DNA-binding transcription activator activity, RNA polymerase II-specific"/>
    <property type="evidence" value="ECO:0007669"/>
    <property type="project" value="TreeGrafter"/>
</dbReference>
<dbReference type="PANTHER" id="PTHR40621">
    <property type="entry name" value="TRANSCRIPTION FACTOR KAPC-RELATED"/>
    <property type="match status" value="1"/>
</dbReference>
<dbReference type="Gene3D" id="1.20.5.170">
    <property type="match status" value="1"/>
</dbReference>
<feature type="compositionally biased region" description="Low complexity" evidence="3">
    <location>
        <begin position="226"/>
        <end position="249"/>
    </location>
</feature>
<dbReference type="PROSITE" id="PS50217">
    <property type="entry name" value="BZIP"/>
    <property type="match status" value="1"/>
</dbReference>